<dbReference type="SMART" id="SM00065">
    <property type="entry name" value="GAF"/>
    <property type="match status" value="2"/>
</dbReference>
<dbReference type="SUPFAM" id="SSF141868">
    <property type="entry name" value="EAL domain-like"/>
    <property type="match status" value="1"/>
</dbReference>
<dbReference type="InterPro" id="IPR029787">
    <property type="entry name" value="Nucleotide_cyclase"/>
</dbReference>
<protein>
    <submittedName>
        <fullName evidence="4">EAL domain-containing protein</fullName>
    </submittedName>
</protein>
<gene>
    <name evidence="4" type="ORF">FLL46_06295</name>
</gene>
<dbReference type="InterPro" id="IPR035919">
    <property type="entry name" value="EAL_sf"/>
</dbReference>
<dbReference type="EMBL" id="VIKS01000004">
    <property type="protein sequence ID" value="TQV88134.1"/>
    <property type="molecule type" value="Genomic_DNA"/>
</dbReference>
<dbReference type="PROSITE" id="PS50112">
    <property type="entry name" value="PAS"/>
    <property type="match status" value="1"/>
</dbReference>
<evidence type="ECO:0000313" key="5">
    <source>
        <dbReference type="Proteomes" id="UP000315439"/>
    </source>
</evidence>
<dbReference type="RefSeq" id="WP_142892643.1">
    <property type="nucleotide sequence ID" value="NZ_ML660162.1"/>
</dbReference>
<name>A0A545UF92_9GAMM</name>
<dbReference type="Gene3D" id="3.30.70.270">
    <property type="match status" value="1"/>
</dbReference>
<feature type="domain" description="EAL" evidence="2">
    <location>
        <begin position="663"/>
        <end position="916"/>
    </location>
</feature>
<dbReference type="NCBIfam" id="TIGR00229">
    <property type="entry name" value="sensory_box"/>
    <property type="match status" value="1"/>
</dbReference>
<dbReference type="AlphaFoldDB" id="A0A545UF92"/>
<dbReference type="InterPro" id="IPR000160">
    <property type="entry name" value="GGDEF_dom"/>
</dbReference>
<dbReference type="GO" id="GO:0006355">
    <property type="term" value="P:regulation of DNA-templated transcription"/>
    <property type="evidence" value="ECO:0007669"/>
    <property type="project" value="InterPro"/>
</dbReference>
<comment type="caution">
    <text evidence="4">The sequence shown here is derived from an EMBL/GenBank/DDBJ whole genome shotgun (WGS) entry which is preliminary data.</text>
</comment>
<feature type="domain" description="PAS" evidence="1">
    <location>
        <begin position="195"/>
        <end position="257"/>
    </location>
</feature>
<dbReference type="SUPFAM" id="SSF55781">
    <property type="entry name" value="GAF domain-like"/>
    <property type="match status" value="2"/>
</dbReference>
<dbReference type="Gene3D" id="3.20.20.450">
    <property type="entry name" value="EAL domain"/>
    <property type="match status" value="1"/>
</dbReference>
<dbReference type="InterPro" id="IPR003018">
    <property type="entry name" value="GAF"/>
</dbReference>
<evidence type="ECO:0000259" key="3">
    <source>
        <dbReference type="PROSITE" id="PS50887"/>
    </source>
</evidence>
<dbReference type="Pfam" id="PF00563">
    <property type="entry name" value="EAL"/>
    <property type="match status" value="1"/>
</dbReference>
<dbReference type="Gene3D" id="3.30.450.20">
    <property type="entry name" value="PAS domain"/>
    <property type="match status" value="1"/>
</dbReference>
<feature type="domain" description="GGDEF" evidence="3">
    <location>
        <begin position="521"/>
        <end position="655"/>
    </location>
</feature>
<reference evidence="4 5" key="1">
    <citation type="submission" date="2019-07" db="EMBL/GenBank/DDBJ databases">
        <title>Draft genome for Aliikangiella sp. M105.</title>
        <authorList>
            <person name="Wang G."/>
        </authorList>
    </citation>
    <scope>NUCLEOTIDE SEQUENCE [LARGE SCALE GENOMIC DNA]</scope>
    <source>
        <strain evidence="4 5">M105</strain>
    </source>
</reference>
<dbReference type="PANTHER" id="PTHR44757:SF2">
    <property type="entry name" value="BIOFILM ARCHITECTURE MAINTENANCE PROTEIN MBAA"/>
    <property type="match status" value="1"/>
</dbReference>
<dbReference type="Pfam" id="PF00990">
    <property type="entry name" value="GGDEF"/>
    <property type="match status" value="1"/>
</dbReference>
<dbReference type="InterPro" id="IPR043128">
    <property type="entry name" value="Rev_trsase/Diguanyl_cyclase"/>
</dbReference>
<dbReference type="InterPro" id="IPR013767">
    <property type="entry name" value="PAS_fold"/>
</dbReference>
<dbReference type="SMART" id="SM00052">
    <property type="entry name" value="EAL"/>
    <property type="match status" value="1"/>
</dbReference>
<dbReference type="Pfam" id="PF00989">
    <property type="entry name" value="PAS"/>
    <property type="match status" value="1"/>
</dbReference>
<dbReference type="Gene3D" id="3.30.450.40">
    <property type="match status" value="2"/>
</dbReference>
<organism evidence="4 5">
    <name type="scientific">Aliikangiella coralliicola</name>
    <dbReference type="NCBI Taxonomy" id="2592383"/>
    <lineage>
        <taxon>Bacteria</taxon>
        <taxon>Pseudomonadati</taxon>
        <taxon>Pseudomonadota</taxon>
        <taxon>Gammaproteobacteria</taxon>
        <taxon>Oceanospirillales</taxon>
        <taxon>Pleioneaceae</taxon>
        <taxon>Aliikangiella</taxon>
    </lineage>
</organism>
<dbReference type="CDD" id="cd01948">
    <property type="entry name" value="EAL"/>
    <property type="match status" value="1"/>
</dbReference>
<sequence>MQKSESTPADNKFESVQFETILKKMLYATKGRLGDDFLDGLVQAMCEHLGVDFAFIGRRENELLGQEQDTTHLQFLAVSAKGESHTGSLYELEGSPCQPLLEQGLLCVPEKAQERYPNDKLIQDFNAEGFLGVTLIDSNNATVGVLAILTHEPLHSTSLLTNILQIFSYRVSSELERQLITKNLQDEVLVNQAQLDSVPALMFMLSQKGEFLRWNQYFRSKFGYSHEEMFTKNVIDAVHETDRKRVELEMKNVLDVGKGSIYLNGITKSGEVVPLLATTQTAIYENEPVIVGVALDMTEQQNVEHSLLRSQGRLARKNSQLSVINTLVERLHASHSVKHIAEEVVSLLQSIHEDTLLIFTTVSSSGENMQISASSGVSQPVIEARSIFPFGQMGSPTGIAMLSRKLEVFPMIEEDKRIDPLIKEMVKFEKVKGGIVIPLIYQNEALGAVTIGFKYDSKFPSDELEFYRTIGSSISLALANARQYELMESLATHDNLTGLPNRNALNQDSRVALKALSRNEKLLGLILVDLDRFKEINDTLDHQIGDKLLKLVGPRISDAINDTDTRVYRLGGDEFCVLVCNKSDLDSISAIAELIKISIARAFVVDGLNLEISSSIGVMITRGEQYSFSEMLRCAELAMYHAKNEGRSICEYTPSLDADTNQRFVIMSEMAEAIRNDELVLHYQPKYELKTGKIIGCEALVRWQHKQYGLLPPAKFIPLVELTQLIRPLTYWVMKTAMAQMQQWKREGILINVAINLSTRNLTDEDFIGQVDSLMQEFEIEASEIEFEVTETALMSNLDQAMQQLNEFNLRGIHCSLDDYGTGYSSLSYIKKLPLDVLKIDRSFISQMLEDKEDRIIAQSTIDLAHSLGMKVIAEGVEDENTLRELAAQGCDYIQGYHISEPVDAESLAKLYWEHR</sequence>
<dbReference type="InterPro" id="IPR000014">
    <property type="entry name" value="PAS"/>
</dbReference>
<dbReference type="NCBIfam" id="TIGR00254">
    <property type="entry name" value="GGDEF"/>
    <property type="match status" value="1"/>
</dbReference>
<dbReference type="SMART" id="SM00091">
    <property type="entry name" value="PAS"/>
    <property type="match status" value="1"/>
</dbReference>
<dbReference type="Proteomes" id="UP000315439">
    <property type="component" value="Unassembled WGS sequence"/>
</dbReference>
<dbReference type="PROSITE" id="PS50887">
    <property type="entry name" value="GGDEF"/>
    <property type="match status" value="1"/>
</dbReference>
<dbReference type="PANTHER" id="PTHR44757">
    <property type="entry name" value="DIGUANYLATE CYCLASE DGCP"/>
    <property type="match status" value="1"/>
</dbReference>
<dbReference type="OrthoDB" id="9787514at2"/>
<proteinExistence type="predicted"/>
<dbReference type="CDD" id="cd01949">
    <property type="entry name" value="GGDEF"/>
    <property type="match status" value="1"/>
</dbReference>
<evidence type="ECO:0000259" key="2">
    <source>
        <dbReference type="PROSITE" id="PS50883"/>
    </source>
</evidence>
<dbReference type="SMART" id="SM00267">
    <property type="entry name" value="GGDEF"/>
    <property type="match status" value="1"/>
</dbReference>
<dbReference type="PROSITE" id="PS50883">
    <property type="entry name" value="EAL"/>
    <property type="match status" value="1"/>
</dbReference>
<dbReference type="InterPro" id="IPR001633">
    <property type="entry name" value="EAL_dom"/>
</dbReference>
<dbReference type="InterPro" id="IPR052155">
    <property type="entry name" value="Biofilm_reg_signaling"/>
</dbReference>
<dbReference type="InterPro" id="IPR035965">
    <property type="entry name" value="PAS-like_dom_sf"/>
</dbReference>
<dbReference type="SUPFAM" id="SSF55785">
    <property type="entry name" value="PYP-like sensor domain (PAS domain)"/>
    <property type="match status" value="1"/>
</dbReference>
<evidence type="ECO:0000313" key="4">
    <source>
        <dbReference type="EMBL" id="TQV88134.1"/>
    </source>
</evidence>
<dbReference type="InterPro" id="IPR029016">
    <property type="entry name" value="GAF-like_dom_sf"/>
</dbReference>
<evidence type="ECO:0000259" key="1">
    <source>
        <dbReference type="PROSITE" id="PS50112"/>
    </source>
</evidence>
<dbReference type="SUPFAM" id="SSF55073">
    <property type="entry name" value="Nucleotide cyclase"/>
    <property type="match status" value="1"/>
</dbReference>
<keyword evidence="5" id="KW-1185">Reference proteome</keyword>
<dbReference type="CDD" id="cd00130">
    <property type="entry name" value="PAS"/>
    <property type="match status" value="1"/>
</dbReference>
<accession>A0A545UF92</accession>